<organism evidence="2 3">
    <name type="scientific">Discina gigas</name>
    <dbReference type="NCBI Taxonomy" id="1032678"/>
    <lineage>
        <taxon>Eukaryota</taxon>
        <taxon>Fungi</taxon>
        <taxon>Dikarya</taxon>
        <taxon>Ascomycota</taxon>
        <taxon>Pezizomycotina</taxon>
        <taxon>Pezizomycetes</taxon>
        <taxon>Pezizales</taxon>
        <taxon>Discinaceae</taxon>
        <taxon>Discina</taxon>
    </lineage>
</organism>
<proteinExistence type="predicted"/>
<accession>A0ABR3G8I2</accession>
<feature type="chain" id="PRO_5047325555" description="Secreted protein" evidence="1">
    <location>
        <begin position="20"/>
        <end position="161"/>
    </location>
</feature>
<sequence>MEQLLELLWLAAVVEVVVISERAALDAEVVEVSVLEVVFTSDEVVLEVEEVVLASDEVVDEVVLEVDEVVLASDEVVLDTDEVVVLTSDELELVGEVVGVSEVLEETLVVGGGAGFFLYKISLEPAPQYSNGFPAHSILHCVKSVRTDPTPSVFPHQHSLL</sequence>
<evidence type="ECO:0008006" key="4">
    <source>
        <dbReference type="Google" id="ProtNLM"/>
    </source>
</evidence>
<dbReference type="Proteomes" id="UP001447188">
    <property type="component" value="Unassembled WGS sequence"/>
</dbReference>
<evidence type="ECO:0000256" key="1">
    <source>
        <dbReference type="SAM" id="SignalP"/>
    </source>
</evidence>
<gene>
    <name evidence="2" type="ORF">Q9L58_009238</name>
</gene>
<protein>
    <recommendedName>
        <fullName evidence="4">Secreted protein</fullName>
    </recommendedName>
</protein>
<feature type="signal peptide" evidence="1">
    <location>
        <begin position="1"/>
        <end position="19"/>
    </location>
</feature>
<evidence type="ECO:0000313" key="3">
    <source>
        <dbReference type="Proteomes" id="UP001447188"/>
    </source>
</evidence>
<comment type="caution">
    <text evidence="2">The sequence shown here is derived from an EMBL/GenBank/DDBJ whole genome shotgun (WGS) entry which is preliminary data.</text>
</comment>
<reference evidence="2 3" key="1">
    <citation type="submission" date="2024-02" db="EMBL/GenBank/DDBJ databases">
        <title>Discinaceae phylogenomics.</title>
        <authorList>
            <person name="Dirks A.C."/>
            <person name="James T.Y."/>
        </authorList>
    </citation>
    <scope>NUCLEOTIDE SEQUENCE [LARGE SCALE GENOMIC DNA]</scope>
    <source>
        <strain evidence="2 3">ACD0624</strain>
    </source>
</reference>
<evidence type="ECO:0000313" key="2">
    <source>
        <dbReference type="EMBL" id="KAL0631886.1"/>
    </source>
</evidence>
<name>A0ABR3G8I2_9PEZI</name>
<keyword evidence="1" id="KW-0732">Signal</keyword>
<keyword evidence="3" id="KW-1185">Reference proteome</keyword>
<dbReference type="EMBL" id="JBBBZM010000202">
    <property type="protein sequence ID" value="KAL0631886.1"/>
    <property type="molecule type" value="Genomic_DNA"/>
</dbReference>